<gene>
    <name evidence="1" type="ORF">S01H4_48110</name>
</gene>
<name>X1C1P8_9ZZZZ</name>
<feature type="non-terminal residue" evidence="1">
    <location>
        <position position="56"/>
    </location>
</feature>
<reference evidence="1" key="1">
    <citation type="journal article" date="2014" name="Front. Microbiol.">
        <title>High frequency of phylogenetically diverse reductive dehalogenase-homologous genes in deep subseafloor sedimentary metagenomes.</title>
        <authorList>
            <person name="Kawai M."/>
            <person name="Futagami T."/>
            <person name="Toyoda A."/>
            <person name="Takaki Y."/>
            <person name="Nishi S."/>
            <person name="Hori S."/>
            <person name="Arai W."/>
            <person name="Tsubouchi T."/>
            <person name="Morono Y."/>
            <person name="Uchiyama I."/>
            <person name="Ito T."/>
            <person name="Fujiyama A."/>
            <person name="Inagaki F."/>
            <person name="Takami H."/>
        </authorList>
    </citation>
    <scope>NUCLEOTIDE SEQUENCE</scope>
    <source>
        <strain evidence="1">Expedition CK06-06</strain>
    </source>
</reference>
<organism evidence="1">
    <name type="scientific">marine sediment metagenome</name>
    <dbReference type="NCBI Taxonomy" id="412755"/>
    <lineage>
        <taxon>unclassified sequences</taxon>
        <taxon>metagenomes</taxon>
        <taxon>ecological metagenomes</taxon>
    </lineage>
</organism>
<dbReference type="Pfam" id="PF01475">
    <property type="entry name" value="FUR"/>
    <property type="match status" value="1"/>
</dbReference>
<dbReference type="Gene3D" id="1.10.10.10">
    <property type="entry name" value="Winged helix-like DNA-binding domain superfamily/Winged helix DNA-binding domain"/>
    <property type="match status" value="1"/>
</dbReference>
<dbReference type="GO" id="GO:0003700">
    <property type="term" value="F:DNA-binding transcription factor activity"/>
    <property type="evidence" value="ECO:0007669"/>
    <property type="project" value="InterPro"/>
</dbReference>
<protein>
    <submittedName>
        <fullName evidence="1">Uncharacterized protein</fullName>
    </submittedName>
</protein>
<dbReference type="AlphaFoldDB" id="X1C1P8"/>
<dbReference type="EMBL" id="BART01027084">
    <property type="protein sequence ID" value="GAG90368.1"/>
    <property type="molecule type" value="Genomic_DNA"/>
</dbReference>
<accession>X1C1P8</accession>
<dbReference type="InterPro" id="IPR002481">
    <property type="entry name" value="FUR"/>
</dbReference>
<proteinExistence type="predicted"/>
<dbReference type="SUPFAM" id="SSF46785">
    <property type="entry name" value="Winged helix' DNA-binding domain"/>
    <property type="match status" value="1"/>
</dbReference>
<dbReference type="InterPro" id="IPR036388">
    <property type="entry name" value="WH-like_DNA-bd_sf"/>
</dbReference>
<sequence>MPGRWGGGPAKWWHGEFRGCGYRITIPRQIILQVLDESKEHLSAEDIYLKVHNIYP</sequence>
<dbReference type="InterPro" id="IPR036390">
    <property type="entry name" value="WH_DNA-bd_sf"/>
</dbReference>
<comment type="caution">
    <text evidence="1">The sequence shown here is derived from an EMBL/GenBank/DDBJ whole genome shotgun (WGS) entry which is preliminary data.</text>
</comment>
<evidence type="ECO:0000313" key="1">
    <source>
        <dbReference type="EMBL" id="GAG90368.1"/>
    </source>
</evidence>